<feature type="chain" id="PRO_5003683102" description="Tetratricopeptide repeat protein" evidence="1">
    <location>
        <begin position="21"/>
        <end position="787"/>
    </location>
</feature>
<dbReference type="HOGENOM" id="CLU_018090_0_0_10"/>
<accession>I3YWB0</accession>
<keyword evidence="3" id="KW-1185">Reference proteome</keyword>
<dbReference type="OrthoDB" id="605297at2"/>
<dbReference type="eggNOG" id="ENOG502ZAQA">
    <property type="taxonomic scope" value="Bacteria"/>
</dbReference>
<dbReference type="STRING" id="746697.Aeqsu_1799"/>
<evidence type="ECO:0000256" key="1">
    <source>
        <dbReference type="SAM" id="SignalP"/>
    </source>
</evidence>
<feature type="signal peptide" evidence="1">
    <location>
        <begin position="1"/>
        <end position="20"/>
    </location>
</feature>
<evidence type="ECO:0008006" key="4">
    <source>
        <dbReference type="Google" id="ProtNLM"/>
    </source>
</evidence>
<evidence type="ECO:0000313" key="3">
    <source>
        <dbReference type="Proteomes" id="UP000006049"/>
    </source>
</evidence>
<keyword evidence="1" id="KW-0732">Signal</keyword>
<gene>
    <name evidence="2" type="ordered locus">Aeqsu_1799</name>
</gene>
<dbReference type="KEGG" id="asl:Aeqsu_1799"/>
<evidence type="ECO:0000313" key="2">
    <source>
        <dbReference type="EMBL" id="AFL81278.1"/>
    </source>
</evidence>
<dbReference type="RefSeq" id="WP_014782533.1">
    <property type="nucleotide sequence ID" value="NC_018013.1"/>
</dbReference>
<sequence>MNYWKLYISVFFFASTIALAAEKPKVFCGYFPEYEEVYYPIIDQKIIGDASLYPFLNCPWSTFCESPGTLTASQENFEDWRKFFGNNLSEQVLQQFIYNETADWYQKLAENNANIINGIMAKKINKSLQKPFAKYMLLAKKCEGISSNNSGGGGWYQGEENDGYDEKPELLELALKNYKAETNAFLKNRYGYQIVRLAHYLQENEAALNYFDSFLKLDKETPYIYYLALEQKSGAAYNLKKLQESAKGFLEVYTKVPSRRRSCALSLRYLDWSNPQLNDEFFAEAGFAEIESFFKSYYFNGSISREMQKLQKNNPNSPYLEVLAIRQVDRLQNRLFKNQYDGYYGYSENKEDTNSKWLQEIAKSQIANLNVQRKDFWRIVLSASYLEVNDYKNAASSVAEISKNSEMYIQAKRLSFSIDVLNLKTVDRKEIGNLFSRLKADKQLYESRPLTAFFFNSISDLYKKDGNVIVSLLGSLNYYMESSEYDWEQLETNLGNNWKLHFKNELVDDEIITKLQNFIDLPAKSEYEKLVISKIKASPQDYANELRGTWFFQRNDLDQAISYFKKIENPNVFYEKNFRPELFSGAINEYFDTPFSQQSDKIHLKYKTLFAEDIQKNDRDENYADNKLKLAETFQKLEKLAKSDPQNAADYYYMLGNAWYNMSDAGWFLNTLQYLGNNERNHVLDYDSYNEGEQKSKNSSFDIYATNYFEKSRAANGSKETKAKATFMLAKTNYCFNVERNADYKYRVIVCRDHKEYFKSLRTNYSDTNFEAQVIRECSWYRNYLSE</sequence>
<dbReference type="EMBL" id="CP003280">
    <property type="protein sequence ID" value="AFL81278.1"/>
    <property type="molecule type" value="Genomic_DNA"/>
</dbReference>
<reference evidence="2 3" key="1">
    <citation type="submission" date="2012-06" db="EMBL/GenBank/DDBJ databases">
        <title>The complete genome of Aequorivita sublithincola DSM 14238.</title>
        <authorList>
            <consortium name="US DOE Joint Genome Institute (JGI-PGF)"/>
            <person name="Lucas S."/>
            <person name="Copeland A."/>
            <person name="Lapidus A."/>
            <person name="Goodwin L."/>
            <person name="Pitluck S."/>
            <person name="Peters L."/>
            <person name="Munk A.C.C."/>
            <person name="Kyrpides N."/>
            <person name="Mavromatis K."/>
            <person name="Pagani I."/>
            <person name="Ivanova N."/>
            <person name="Ovchinnikova G."/>
            <person name="Zeytun A."/>
            <person name="Detter J.C."/>
            <person name="Han C."/>
            <person name="Land M."/>
            <person name="Hauser L."/>
            <person name="Markowitz V."/>
            <person name="Cheng J.-F."/>
            <person name="Hugenholtz P."/>
            <person name="Woyke T."/>
            <person name="Wu D."/>
            <person name="Tindall B."/>
            <person name="Faehnrich R."/>
            <person name="Brambilla E."/>
            <person name="Klenk H.-P."/>
            <person name="Eisen J.A."/>
        </authorList>
    </citation>
    <scope>NUCLEOTIDE SEQUENCE [LARGE SCALE GENOMIC DNA]</scope>
    <source>
        <strain evidence="3">DSM 14238 / LMG 21431 / ACAM 643 / 9-3</strain>
    </source>
</reference>
<dbReference type="AlphaFoldDB" id="I3YWB0"/>
<organism evidence="2 3">
    <name type="scientific">Aequorivita sublithincola (strain DSM 14238 / LMG 21431 / ACAM 643 / 9-3)</name>
    <dbReference type="NCBI Taxonomy" id="746697"/>
    <lineage>
        <taxon>Bacteria</taxon>
        <taxon>Pseudomonadati</taxon>
        <taxon>Bacteroidota</taxon>
        <taxon>Flavobacteriia</taxon>
        <taxon>Flavobacteriales</taxon>
        <taxon>Flavobacteriaceae</taxon>
        <taxon>Aequorivita</taxon>
    </lineage>
</organism>
<protein>
    <recommendedName>
        <fullName evidence="4">Tetratricopeptide repeat protein</fullName>
    </recommendedName>
</protein>
<dbReference type="PATRIC" id="fig|746697.3.peg.1829"/>
<dbReference type="Proteomes" id="UP000006049">
    <property type="component" value="Chromosome"/>
</dbReference>
<proteinExistence type="predicted"/>
<name>I3YWB0_AEQSU</name>